<dbReference type="InParanoid" id="A0A1Y2AP25"/>
<evidence type="ECO:0000256" key="1">
    <source>
        <dbReference type="ARBA" id="ARBA00004196"/>
    </source>
</evidence>
<evidence type="ECO:0000256" key="5">
    <source>
        <dbReference type="SAM" id="SignalP"/>
    </source>
</evidence>
<keyword evidence="2" id="KW-0433">Leucine-rich repeat</keyword>
<comment type="caution">
    <text evidence="6">The sequence shown here is derived from an EMBL/GenBank/DDBJ whole genome shotgun (WGS) entry which is preliminary data.</text>
</comment>
<feature type="compositionally biased region" description="Acidic residues" evidence="4">
    <location>
        <begin position="169"/>
        <end position="190"/>
    </location>
</feature>
<reference evidence="6 7" key="1">
    <citation type="submission" date="2016-07" db="EMBL/GenBank/DDBJ databases">
        <title>Pervasive Adenine N6-methylation of Active Genes in Fungi.</title>
        <authorList>
            <consortium name="DOE Joint Genome Institute"/>
            <person name="Mondo S.J."/>
            <person name="Dannebaum R.O."/>
            <person name="Kuo R.C."/>
            <person name="Labutti K."/>
            <person name="Haridas S."/>
            <person name="Kuo A."/>
            <person name="Salamov A."/>
            <person name="Ahrendt S.R."/>
            <person name="Lipzen A."/>
            <person name="Sullivan W."/>
            <person name="Andreopoulos W.B."/>
            <person name="Clum A."/>
            <person name="Lindquist E."/>
            <person name="Daum C."/>
            <person name="Ramamoorthy G.K."/>
            <person name="Gryganskyi A."/>
            <person name="Culley D."/>
            <person name="Magnuson J.K."/>
            <person name="James T.Y."/>
            <person name="O'Malley M.A."/>
            <person name="Stajich J.E."/>
            <person name="Spatafora J.W."/>
            <person name="Visel A."/>
            <person name="Grigoriev I.V."/>
        </authorList>
    </citation>
    <scope>NUCLEOTIDE SEQUENCE [LARGE SCALE GENOMIC DNA]</scope>
    <source>
        <strain evidence="6 7">68-887.2</strain>
    </source>
</reference>
<feature type="signal peptide" evidence="5">
    <location>
        <begin position="1"/>
        <end position="22"/>
    </location>
</feature>
<feature type="compositionally biased region" description="Polar residues" evidence="4">
    <location>
        <begin position="43"/>
        <end position="52"/>
    </location>
</feature>
<feature type="compositionally biased region" description="Acidic residues" evidence="4">
    <location>
        <begin position="303"/>
        <end position="317"/>
    </location>
</feature>
<evidence type="ECO:0000256" key="3">
    <source>
        <dbReference type="ARBA" id="ARBA00022737"/>
    </source>
</evidence>
<proteinExistence type="predicted"/>
<feature type="region of interest" description="Disordered" evidence="4">
    <location>
        <begin position="27"/>
        <end position="71"/>
    </location>
</feature>
<protein>
    <recommendedName>
        <fullName evidence="8">Leucine-rich repeat-containing N-terminal plant-type domain-containing protein</fullName>
    </recommendedName>
</protein>
<dbReference type="PROSITE" id="PS51450">
    <property type="entry name" value="LRR"/>
    <property type="match status" value="1"/>
</dbReference>
<dbReference type="PANTHER" id="PTHR48059">
    <property type="entry name" value="POLYGALACTURONASE INHIBITOR 1"/>
    <property type="match status" value="1"/>
</dbReference>
<dbReference type="InterPro" id="IPR032675">
    <property type="entry name" value="LRR_dom_sf"/>
</dbReference>
<evidence type="ECO:0008006" key="8">
    <source>
        <dbReference type="Google" id="ProtNLM"/>
    </source>
</evidence>
<dbReference type="OrthoDB" id="2565197at2759"/>
<dbReference type="InterPro" id="IPR001611">
    <property type="entry name" value="Leu-rich_rpt"/>
</dbReference>
<organism evidence="6 7">
    <name type="scientific">Naematelia encephala</name>
    <dbReference type="NCBI Taxonomy" id="71784"/>
    <lineage>
        <taxon>Eukaryota</taxon>
        <taxon>Fungi</taxon>
        <taxon>Dikarya</taxon>
        <taxon>Basidiomycota</taxon>
        <taxon>Agaricomycotina</taxon>
        <taxon>Tremellomycetes</taxon>
        <taxon>Tremellales</taxon>
        <taxon>Naemateliaceae</taxon>
        <taxon>Naematelia</taxon>
    </lineage>
</organism>
<evidence type="ECO:0000313" key="6">
    <source>
        <dbReference type="EMBL" id="ORY24301.1"/>
    </source>
</evidence>
<dbReference type="InterPro" id="IPR003591">
    <property type="entry name" value="Leu-rich_rpt_typical-subtyp"/>
</dbReference>
<gene>
    <name evidence="6" type="ORF">BCR39DRAFT_590653</name>
</gene>
<feature type="compositionally biased region" description="Low complexity" evidence="4">
    <location>
        <begin position="280"/>
        <end position="295"/>
    </location>
</feature>
<dbReference type="SMART" id="SM00369">
    <property type="entry name" value="LRR_TYP"/>
    <property type="match status" value="4"/>
</dbReference>
<dbReference type="EMBL" id="MCFC01000069">
    <property type="protein sequence ID" value="ORY24301.1"/>
    <property type="molecule type" value="Genomic_DNA"/>
</dbReference>
<sequence>MPKPLKLSTLFILLLYLSTSLAMHLPNHQPPPPLPPTLMRPHSTSAQSQTPKRNQEQSQKRYLSSNARSYPVTKRFQPLQGHLGRIIHVGQRRDDVHRLVGSDGGQQRFIDDLITVDRGANSDSRSVGHAFSIPGGIMGSMGTGEKMRGGSLSGTGMGIQARRKGGHDDETEGVDDEGDEEDSGDGEWDDDGKGGGYGLKNAKGEGSESGYSGERGGEEGGGDDSGYDQVGGRGQGGSDSQSRKGKSGANSAWNDNDDGKPATQSGQSRYNGDGDDGAEGHSSSKYGAGKGSSTSDKSRPTDDDSNDDDKNEYEGDNDSSSQSRGGSQHPWSTSSAQNNPSSNWTTASVSNTNTDAAAGDCSALQTLYQAMIPAGSWTHTTGWDSAASNTNDDEGCCGWYGVTCGPDSRVVGLALSNNGLAGPLSSAIFSLDALVRLDVSNNALTSLPDQFNSLPNLANLNVATNNLSTTIPSTLLSSTSLITLNLADNSLSGDVAITSSSLVNLNLAHNHLTSISISGATSLSKLGLGWNEFSGNLPDLSQYTSLTTFDAGFNNIGTLFPLSALTNLTRLDVRSNALSGPYPTTFTPNQALTSLYLSSNAFTRPFPSETAPPMLSSCYIMPNTITPCPSSSDLADPNSLASKCKLSCPKTAEGLTAGAAPVGGKNPDGIPVSPLPGERVVQAQQMPVPAQNQPPTLGQTTGAERLQLPPPSSQFVPANQAARGITDLTNRGQKSWSSSAASLTLVMITSAILAL</sequence>
<dbReference type="STRING" id="71784.A0A1Y2AP25"/>
<evidence type="ECO:0000256" key="2">
    <source>
        <dbReference type="ARBA" id="ARBA00022614"/>
    </source>
</evidence>
<comment type="subcellular location">
    <subcellularLocation>
        <location evidence="1">Cell envelope</location>
    </subcellularLocation>
</comment>
<dbReference type="Gene3D" id="3.80.10.10">
    <property type="entry name" value="Ribonuclease Inhibitor"/>
    <property type="match status" value="2"/>
</dbReference>
<dbReference type="InterPro" id="IPR051848">
    <property type="entry name" value="PGIP"/>
</dbReference>
<feature type="compositionally biased region" description="Polar residues" evidence="4">
    <location>
        <begin position="318"/>
        <end position="350"/>
    </location>
</feature>
<feature type="region of interest" description="Disordered" evidence="4">
    <location>
        <begin position="136"/>
        <end position="350"/>
    </location>
</feature>
<dbReference type="Proteomes" id="UP000193986">
    <property type="component" value="Unassembled WGS sequence"/>
</dbReference>
<accession>A0A1Y2AP25</accession>
<dbReference type="AlphaFoldDB" id="A0A1Y2AP25"/>
<dbReference type="SUPFAM" id="SSF52058">
    <property type="entry name" value="L domain-like"/>
    <property type="match status" value="1"/>
</dbReference>
<evidence type="ECO:0000313" key="7">
    <source>
        <dbReference type="Proteomes" id="UP000193986"/>
    </source>
</evidence>
<keyword evidence="7" id="KW-1185">Reference proteome</keyword>
<keyword evidence="3" id="KW-0677">Repeat</keyword>
<evidence type="ECO:0000256" key="4">
    <source>
        <dbReference type="SAM" id="MobiDB-lite"/>
    </source>
</evidence>
<keyword evidence="5" id="KW-0732">Signal</keyword>
<feature type="compositionally biased region" description="Pro residues" evidence="4">
    <location>
        <begin position="28"/>
        <end position="38"/>
    </location>
</feature>
<name>A0A1Y2AP25_9TREE</name>
<dbReference type="PANTHER" id="PTHR48059:SF38">
    <property type="entry name" value="OS04G0534166 PROTEIN"/>
    <property type="match status" value="1"/>
</dbReference>
<feature type="chain" id="PRO_5012124084" description="Leucine-rich repeat-containing N-terminal plant-type domain-containing protein" evidence="5">
    <location>
        <begin position="23"/>
        <end position="755"/>
    </location>
</feature>